<dbReference type="EMBL" id="FOHE01000002">
    <property type="protein sequence ID" value="SES81198.1"/>
    <property type="molecule type" value="Genomic_DNA"/>
</dbReference>
<feature type="transmembrane region" description="Helical" evidence="1">
    <location>
        <begin position="76"/>
        <end position="96"/>
    </location>
</feature>
<organism evidence="2 3">
    <name type="scientific">Oceanobacillus limi</name>
    <dbReference type="NCBI Taxonomy" id="930131"/>
    <lineage>
        <taxon>Bacteria</taxon>
        <taxon>Bacillati</taxon>
        <taxon>Bacillota</taxon>
        <taxon>Bacilli</taxon>
        <taxon>Bacillales</taxon>
        <taxon>Bacillaceae</taxon>
        <taxon>Oceanobacillus</taxon>
    </lineage>
</organism>
<name>A0A1H9ZK63_9BACI</name>
<evidence type="ECO:0000313" key="2">
    <source>
        <dbReference type="EMBL" id="SES81198.1"/>
    </source>
</evidence>
<protein>
    <submittedName>
        <fullName evidence="2">Uncharacterized protein</fullName>
    </submittedName>
</protein>
<reference evidence="2 3" key="1">
    <citation type="submission" date="2016-10" db="EMBL/GenBank/DDBJ databases">
        <authorList>
            <person name="de Groot N.N."/>
        </authorList>
    </citation>
    <scope>NUCLEOTIDE SEQUENCE [LARGE SCALE GENOMIC DNA]</scope>
    <source>
        <strain evidence="2 3">IBRC-M 10780</strain>
    </source>
</reference>
<gene>
    <name evidence="2" type="ORF">SAMN05216389_102277</name>
</gene>
<evidence type="ECO:0000313" key="3">
    <source>
        <dbReference type="Proteomes" id="UP000198618"/>
    </source>
</evidence>
<sequence length="105" mass="12356">MTEQRDGNYDQAEQLRNLISEVQGKEDTIVQELTAEKNEKDRKDDQYEIDILDLPPRKDIHNHKRGKIQFKISKPLLRLVFVTLFIVLVVAISIWGSEIFHLINR</sequence>
<accession>A0A1H9ZK63</accession>
<dbReference type="OrthoDB" id="2971460at2"/>
<proteinExistence type="predicted"/>
<keyword evidence="1" id="KW-0472">Membrane</keyword>
<keyword evidence="1" id="KW-0812">Transmembrane</keyword>
<dbReference type="RefSeq" id="WP_090866949.1">
    <property type="nucleotide sequence ID" value="NZ_FOHE01000002.1"/>
</dbReference>
<dbReference type="STRING" id="930131.SAMN05216389_102277"/>
<evidence type="ECO:0000256" key="1">
    <source>
        <dbReference type="SAM" id="Phobius"/>
    </source>
</evidence>
<dbReference type="Proteomes" id="UP000198618">
    <property type="component" value="Unassembled WGS sequence"/>
</dbReference>
<dbReference type="AlphaFoldDB" id="A0A1H9ZK63"/>
<keyword evidence="3" id="KW-1185">Reference proteome</keyword>
<keyword evidence="1" id="KW-1133">Transmembrane helix</keyword>